<dbReference type="STRING" id="1539051.AL01_02480"/>
<dbReference type="Proteomes" id="UP000200980">
    <property type="component" value="Unassembled WGS sequence"/>
</dbReference>
<dbReference type="PANTHER" id="PTHR12835:SF5">
    <property type="entry name" value="BIOTIN--PROTEIN LIGASE"/>
    <property type="match status" value="1"/>
</dbReference>
<dbReference type="PROSITE" id="PS51733">
    <property type="entry name" value="BPL_LPL_CATALYTIC"/>
    <property type="match status" value="1"/>
</dbReference>
<dbReference type="GO" id="GO:0005737">
    <property type="term" value="C:cytoplasm"/>
    <property type="evidence" value="ECO:0007669"/>
    <property type="project" value="TreeGrafter"/>
</dbReference>
<dbReference type="Gene3D" id="3.30.930.10">
    <property type="entry name" value="Bira Bifunctional Protein, Domain 2"/>
    <property type="match status" value="1"/>
</dbReference>
<dbReference type="OrthoDB" id="9807064at2"/>
<accession>A0A1S8GS22</accession>
<gene>
    <name evidence="3" type="ORF">AL01_02480</name>
</gene>
<organism evidence="3 4">
    <name type="scientific">Bombella intestini</name>
    <dbReference type="NCBI Taxonomy" id="1539051"/>
    <lineage>
        <taxon>Bacteria</taxon>
        <taxon>Pseudomonadati</taxon>
        <taxon>Pseudomonadota</taxon>
        <taxon>Alphaproteobacteria</taxon>
        <taxon>Acetobacterales</taxon>
        <taxon>Acetobacteraceae</taxon>
        <taxon>Bombella</taxon>
    </lineage>
</organism>
<protein>
    <recommendedName>
        <fullName evidence="2">BPL/LPL catalytic domain-containing protein</fullName>
    </recommendedName>
</protein>
<dbReference type="InterPro" id="IPR045864">
    <property type="entry name" value="aa-tRNA-synth_II/BPL/LPL"/>
</dbReference>
<dbReference type="NCBIfam" id="TIGR00121">
    <property type="entry name" value="birA_ligase"/>
    <property type="match status" value="1"/>
</dbReference>
<dbReference type="Gene3D" id="2.30.30.100">
    <property type="match status" value="1"/>
</dbReference>
<comment type="caution">
    <text evidence="3">The sequence shown here is derived from an EMBL/GenBank/DDBJ whole genome shotgun (WGS) entry which is preliminary data.</text>
</comment>
<dbReference type="EMBL" id="JATM01000001">
    <property type="protein sequence ID" value="OOL19846.1"/>
    <property type="molecule type" value="Genomic_DNA"/>
</dbReference>
<evidence type="ECO:0000256" key="1">
    <source>
        <dbReference type="ARBA" id="ARBA00022598"/>
    </source>
</evidence>
<dbReference type="RefSeq" id="WP_077395659.1">
    <property type="nucleotide sequence ID" value="NZ_JATM01000001.1"/>
</dbReference>
<evidence type="ECO:0000313" key="4">
    <source>
        <dbReference type="Proteomes" id="UP000200980"/>
    </source>
</evidence>
<keyword evidence="1" id="KW-0436">Ligase</keyword>
<dbReference type="Pfam" id="PF03099">
    <property type="entry name" value="BPL_LplA_LipB"/>
    <property type="match status" value="1"/>
</dbReference>
<proteinExistence type="predicted"/>
<dbReference type="GO" id="GO:0004077">
    <property type="term" value="F:biotin--[biotin carboxyl-carrier protein] ligase activity"/>
    <property type="evidence" value="ECO:0007669"/>
    <property type="project" value="InterPro"/>
</dbReference>
<name>A0A1S8GS22_9PROT</name>
<reference evidence="3 4" key="1">
    <citation type="journal article" date="2016" name="PLoS ONE">
        <title>Whole-Genome Sequence Analysis of Bombella intestini LMG 28161T, a Novel Acetic Acid Bacterium Isolated from the Crop of a Red-Tailed Bumble Bee, Bombus lapidarius.</title>
        <authorList>
            <person name="Li L."/>
            <person name="Illeghems K."/>
            <person name="Van Kerrebroeck S."/>
            <person name="Borremans W."/>
            <person name="Cleenwerck I."/>
            <person name="Smagghe G."/>
            <person name="De Vuyst L."/>
            <person name="Vandamme P."/>
        </authorList>
    </citation>
    <scope>NUCLEOTIDE SEQUENCE [LARGE SCALE GENOMIC DNA]</scope>
    <source>
        <strain evidence="3 4">R-52487</strain>
    </source>
</reference>
<dbReference type="PANTHER" id="PTHR12835">
    <property type="entry name" value="BIOTIN PROTEIN LIGASE"/>
    <property type="match status" value="1"/>
</dbReference>
<dbReference type="InterPro" id="IPR004408">
    <property type="entry name" value="Biotin_CoA_COase_ligase"/>
</dbReference>
<feature type="domain" description="BPL/LPL catalytic" evidence="2">
    <location>
        <begin position="1"/>
        <end position="185"/>
    </location>
</feature>
<evidence type="ECO:0000313" key="3">
    <source>
        <dbReference type="EMBL" id="OOL19846.1"/>
    </source>
</evidence>
<keyword evidence="4" id="KW-1185">Reference proteome</keyword>
<dbReference type="SUPFAM" id="SSF55681">
    <property type="entry name" value="Class II aaRS and biotin synthetases"/>
    <property type="match status" value="1"/>
</dbReference>
<dbReference type="AlphaFoldDB" id="A0A1S8GS22"/>
<evidence type="ECO:0000259" key="2">
    <source>
        <dbReference type="PROSITE" id="PS51733"/>
    </source>
</evidence>
<sequence>MTWRFEQYETLASTSDLCRERAEAGERDRLAVIAERQSAARGSRGRNWDSGEGNLAFSFLFHFSENQNLRSVLPYLVGLALYDGLVAAAALPEKNPSILRLKWPNDLLLSGRKMAGILIETGPLTSAGGEATSWAVIGMGANLRMAPHVEGRDLAALAEYCSPPEAPACARAIVQAFDSWMERWQHEGQSVVWDGWMQRAHPLGTRLILRRHGREETGQFAGLDAQGHLLLALDGGTVTSVVTGDVICE</sequence>
<dbReference type="InterPro" id="IPR004143">
    <property type="entry name" value="BPL_LPL_catalytic"/>
</dbReference>
<dbReference type="CDD" id="cd16442">
    <property type="entry name" value="BPL"/>
    <property type="match status" value="1"/>
</dbReference>